<evidence type="ECO:0000313" key="3">
    <source>
        <dbReference type="Proteomes" id="UP000319671"/>
    </source>
</evidence>
<dbReference type="AlphaFoldDB" id="A0A561DCS9"/>
<dbReference type="RefSeq" id="WP_144565887.1">
    <property type="nucleotide sequence ID" value="NZ_VIVN01000006.1"/>
</dbReference>
<evidence type="ECO:0008006" key="4">
    <source>
        <dbReference type="Google" id="ProtNLM"/>
    </source>
</evidence>
<reference evidence="2 3" key="1">
    <citation type="submission" date="2019-06" db="EMBL/GenBank/DDBJ databases">
        <title>Sorghum-associated microbial communities from plants grown in Nebraska, USA.</title>
        <authorList>
            <person name="Schachtman D."/>
        </authorList>
    </citation>
    <scope>NUCLEOTIDE SEQUENCE [LARGE SCALE GENOMIC DNA]</scope>
    <source>
        <strain evidence="2 3">2482</strain>
    </source>
</reference>
<keyword evidence="3" id="KW-1185">Reference proteome</keyword>
<keyword evidence="1" id="KW-0472">Membrane</keyword>
<keyword evidence="1" id="KW-1133">Transmembrane helix</keyword>
<protein>
    <recommendedName>
        <fullName evidence="4">DUF3139 domain-containing protein</fullName>
    </recommendedName>
</protein>
<feature type="transmembrane region" description="Helical" evidence="1">
    <location>
        <begin position="6"/>
        <end position="28"/>
    </location>
</feature>
<keyword evidence="1" id="KW-0812">Transmembrane</keyword>
<sequence>MFKLLIFVLIAITLILLSLFIDGLMGLYKKEKEEAKNTVREGIIGYMDQTFGFEMSKVFKSIQDAEGNTSYLVYLPHYTWFKSPNYQWYEVYATHNGYQHNKVER</sequence>
<dbReference type="Proteomes" id="UP000319671">
    <property type="component" value="Unassembled WGS sequence"/>
</dbReference>
<organism evidence="2 3">
    <name type="scientific">Neobacillus bataviensis</name>
    <dbReference type="NCBI Taxonomy" id="220685"/>
    <lineage>
        <taxon>Bacteria</taxon>
        <taxon>Bacillati</taxon>
        <taxon>Bacillota</taxon>
        <taxon>Bacilli</taxon>
        <taxon>Bacillales</taxon>
        <taxon>Bacillaceae</taxon>
        <taxon>Neobacillus</taxon>
    </lineage>
</organism>
<dbReference type="EMBL" id="VIVN01000006">
    <property type="protein sequence ID" value="TWE01204.1"/>
    <property type="molecule type" value="Genomic_DNA"/>
</dbReference>
<proteinExistence type="predicted"/>
<name>A0A561DCS9_9BACI</name>
<accession>A0A561DCS9</accession>
<evidence type="ECO:0000313" key="2">
    <source>
        <dbReference type="EMBL" id="TWE01204.1"/>
    </source>
</evidence>
<gene>
    <name evidence="2" type="ORF">FB550_106261</name>
</gene>
<evidence type="ECO:0000256" key="1">
    <source>
        <dbReference type="SAM" id="Phobius"/>
    </source>
</evidence>
<comment type="caution">
    <text evidence="2">The sequence shown here is derived from an EMBL/GenBank/DDBJ whole genome shotgun (WGS) entry which is preliminary data.</text>
</comment>